<dbReference type="InterPro" id="IPR013103">
    <property type="entry name" value="RVT_2"/>
</dbReference>
<name>A0A2P4YVR9_9STRA</name>
<evidence type="ECO:0000256" key="1">
    <source>
        <dbReference type="SAM" id="MobiDB-lite"/>
    </source>
</evidence>
<dbReference type="CDD" id="cd09272">
    <property type="entry name" value="RNase_HI_RT_Ty1"/>
    <property type="match status" value="1"/>
</dbReference>
<feature type="compositionally biased region" description="Acidic residues" evidence="1">
    <location>
        <begin position="564"/>
        <end position="575"/>
    </location>
</feature>
<gene>
    <name evidence="3" type="ORF">PHPALM_61</name>
</gene>
<sequence>MFGRASANAVEASGSAEPKTFQEAVNGPDQAHWRKAIRAELKSMRLRGVFRATKLPNYQRAVGTKWVFKIKRNADGSTEKYKDRLVAKGFVQKYGIDYTETFSPVVKYVTLRTIIAIAKYFGWPIDQLDVVTAFLYGLMKEKVFCSVPECVELDDGFDCVELLKVIYGLKQASRVWNETFDENVRSIGFRVFSSYDPCLYIKIVDGESVLLLVYVDDVLVTGSSAELIAEVKRQLKSRFEMTDSGKCSFILGIEVVDNADSSVTLRQARMKLVSSDATTKLDAPFREVVGALMHLVTSTRPDIAFAVDYVSRFMENPQVEHWIAVKRICRYLQGTKSHGVSGRQVRAGAVHLEALPEVSALLNLEELSMKDFLEDTGVPISWGSKKQSSVSLSTSEAGYIALSLAIQEGKWVHKFLCEILAVAGEEALALKIYEDNQSRIEMTKNPVNHGRAKHIDIKYHHIRDDVKCGEVIVEYCETATMLADILTKGLAGPRHKDLTTALGVIGLTAMRLMSSSQAFNDDFPRLIGTENFDVWKTRVCAALNGKHLLGNVKKADYGAKPADVDSDAVDYEESDDERKPALGSGEDPGNESDTAIKQKDLPKIRLFSCHQVRLERKRVPKMKPEPLSQRERRRQEAKIKAFLTKTMDNTHVRLVKNVNTSYEIFTLICEKYEGAAFHGDPYFIQHYSMVYDEGSDLTEFFIKLENAMKAAFETTESVMTEGQKSIYLVHSMPKSWKDDLRIWKAQERYTLSKGTPESTATKIERALTASGPPAPRTEWSCESWNFAFKGNSKRDHPYRDTKNRNRGRNGGNNNGKKDKRINDGGRSGRNDNRDKSRGYDQRRKRGSDSDGDDSDSDHNRHKVYRQERRETGLIAVATTVNPPLSLTARVNIELDTK</sequence>
<dbReference type="AlphaFoldDB" id="A0A2P4YVR9"/>
<feature type="compositionally biased region" description="Basic and acidic residues" evidence="1">
    <location>
        <begin position="792"/>
        <end position="803"/>
    </location>
</feature>
<dbReference type="Pfam" id="PF14223">
    <property type="entry name" value="Retrotran_gag_2"/>
    <property type="match status" value="1"/>
</dbReference>
<feature type="region of interest" description="Disordered" evidence="1">
    <location>
        <begin position="792"/>
        <end position="870"/>
    </location>
</feature>
<dbReference type="Proteomes" id="UP000237271">
    <property type="component" value="Unassembled WGS sequence"/>
</dbReference>
<protein>
    <submittedName>
        <fullName evidence="3">Copia proteinlike</fullName>
    </submittedName>
</protein>
<organism evidence="3 4">
    <name type="scientific">Phytophthora palmivora</name>
    <dbReference type="NCBI Taxonomy" id="4796"/>
    <lineage>
        <taxon>Eukaryota</taxon>
        <taxon>Sar</taxon>
        <taxon>Stramenopiles</taxon>
        <taxon>Oomycota</taxon>
        <taxon>Peronosporomycetes</taxon>
        <taxon>Peronosporales</taxon>
        <taxon>Peronosporaceae</taxon>
        <taxon>Phytophthora</taxon>
    </lineage>
</organism>
<feature type="region of interest" description="Disordered" evidence="1">
    <location>
        <begin position="1"/>
        <end position="25"/>
    </location>
</feature>
<proteinExistence type="predicted"/>
<dbReference type="PANTHER" id="PTHR11439">
    <property type="entry name" value="GAG-POL-RELATED RETROTRANSPOSON"/>
    <property type="match status" value="1"/>
</dbReference>
<dbReference type="PANTHER" id="PTHR11439:SF463">
    <property type="entry name" value="REVERSE TRANSCRIPTASE TY1_COPIA-TYPE DOMAIN-CONTAINING PROTEIN"/>
    <property type="match status" value="1"/>
</dbReference>
<evidence type="ECO:0000313" key="3">
    <source>
        <dbReference type="EMBL" id="POM81900.1"/>
    </source>
</evidence>
<feature type="compositionally biased region" description="Basic and acidic residues" evidence="1">
    <location>
        <begin position="820"/>
        <end position="841"/>
    </location>
</feature>
<keyword evidence="4" id="KW-1185">Reference proteome</keyword>
<dbReference type="EMBL" id="NCKW01000004">
    <property type="protein sequence ID" value="POM81900.1"/>
    <property type="molecule type" value="Genomic_DNA"/>
</dbReference>
<dbReference type="Pfam" id="PF07727">
    <property type="entry name" value="RVT_2"/>
    <property type="match status" value="1"/>
</dbReference>
<dbReference type="SUPFAM" id="SSF56672">
    <property type="entry name" value="DNA/RNA polymerases"/>
    <property type="match status" value="1"/>
</dbReference>
<feature type="region of interest" description="Disordered" evidence="1">
    <location>
        <begin position="564"/>
        <end position="595"/>
    </location>
</feature>
<reference evidence="3 4" key="1">
    <citation type="journal article" date="2017" name="Genome Biol. Evol.">
        <title>Phytophthora megakarya and P. palmivora, closely related causal agents of cacao black pod rot, underwent increases in genome sizes and gene numbers by different mechanisms.</title>
        <authorList>
            <person name="Ali S.S."/>
            <person name="Shao J."/>
            <person name="Lary D.J."/>
            <person name="Kronmiller B."/>
            <person name="Shen D."/>
            <person name="Strem M.D."/>
            <person name="Amoako-Attah I."/>
            <person name="Akrofi A.Y."/>
            <person name="Begoude B.A."/>
            <person name="Ten Hoopen G.M."/>
            <person name="Coulibaly K."/>
            <person name="Kebe B.I."/>
            <person name="Melnick R.L."/>
            <person name="Guiltinan M.J."/>
            <person name="Tyler B.M."/>
            <person name="Meinhardt L.W."/>
            <person name="Bailey B.A."/>
        </authorList>
    </citation>
    <scope>NUCLEOTIDE SEQUENCE [LARGE SCALE GENOMIC DNA]</scope>
    <source>
        <strain evidence="4">sbr112.9</strain>
    </source>
</reference>
<accession>A0A2P4YVR9</accession>
<comment type="caution">
    <text evidence="3">The sequence shown here is derived from an EMBL/GenBank/DDBJ whole genome shotgun (WGS) entry which is preliminary data.</text>
</comment>
<dbReference type="OrthoDB" id="126939at2759"/>
<evidence type="ECO:0000313" key="4">
    <source>
        <dbReference type="Proteomes" id="UP000237271"/>
    </source>
</evidence>
<feature type="domain" description="Reverse transcriptase Ty1/copia-type" evidence="2">
    <location>
        <begin position="49"/>
        <end position="267"/>
    </location>
</feature>
<evidence type="ECO:0000259" key="2">
    <source>
        <dbReference type="Pfam" id="PF07727"/>
    </source>
</evidence>
<dbReference type="InterPro" id="IPR043502">
    <property type="entry name" value="DNA/RNA_pol_sf"/>
</dbReference>